<comment type="caution">
    <text evidence="1">The sequence shown here is derived from an EMBL/GenBank/DDBJ whole genome shotgun (WGS) entry which is preliminary data.</text>
</comment>
<accession>A0A3M7RX50</accession>
<evidence type="ECO:0000313" key="2">
    <source>
        <dbReference type="Proteomes" id="UP000276133"/>
    </source>
</evidence>
<protein>
    <submittedName>
        <fullName evidence="1">Uncharacterized protein</fullName>
    </submittedName>
</protein>
<dbReference type="Proteomes" id="UP000276133">
    <property type="component" value="Unassembled WGS sequence"/>
</dbReference>
<dbReference type="EMBL" id="REGN01002429">
    <property type="protein sequence ID" value="RNA28141.1"/>
    <property type="molecule type" value="Genomic_DNA"/>
</dbReference>
<organism evidence="1 2">
    <name type="scientific">Brachionus plicatilis</name>
    <name type="common">Marine rotifer</name>
    <name type="synonym">Brachionus muelleri</name>
    <dbReference type="NCBI Taxonomy" id="10195"/>
    <lineage>
        <taxon>Eukaryota</taxon>
        <taxon>Metazoa</taxon>
        <taxon>Spiralia</taxon>
        <taxon>Gnathifera</taxon>
        <taxon>Rotifera</taxon>
        <taxon>Eurotatoria</taxon>
        <taxon>Monogononta</taxon>
        <taxon>Pseudotrocha</taxon>
        <taxon>Ploima</taxon>
        <taxon>Brachionidae</taxon>
        <taxon>Brachionus</taxon>
    </lineage>
</organism>
<gene>
    <name evidence="1" type="ORF">BpHYR1_052128</name>
</gene>
<dbReference type="AlphaFoldDB" id="A0A3M7RX50"/>
<proteinExistence type="predicted"/>
<reference evidence="1 2" key="1">
    <citation type="journal article" date="2018" name="Sci. Rep.">
        <title>Genomic signatures of local adaptation to the degree of environmental predictability in rotifers.</title>
        <authorList>
            <person name="Franch-Gras L."/>
            <person name="Hahn C."/>
            <person name="Garcia-Roger E.M."/>
            <person name="Carmona M.J."/>
            <person name="Serra M."/>
            <person name="Gomez A."/>
        </authorList>
    </citation>
    <scope>NUCLEOTIDE SEQUENCE [LARGE SCALE GENOMIC DNA]</scope>
    <source>
        <strain evidence="1">HYR1</strain>
    </source>
</reference>
<keyword evidence="2" id="KW-1185">Reference proteome</keyword>
<name>A0A3M7RX50_BRAPC</name>
<evidence type="ECO:0000313" key="1">
    <source>
        <dbReference type="EMBL" id="RNA28141.1"/>
    </source>
</evidence>
<sequence length="101" mass="11751">MGSENSKLSKTLLHVVSLNLNMTPPPKDLKLHRVDNRLFDLGENYIRRSLQKQVPLTCRLVNEFKLNFESRDITYPTPLCGYYLIIDQLYPLIQTPVLSNF</sequence>